<protein>
    <submittedName>
        <fullName evidence="1">Uncharacterized protein</fullName>
    </submittedName>
</protein>
<accession>A0A5C5V682</accession>
<dbReference type="Proteomes" id="UP000316714">
    <property type="component" value="Unassembled WGS sequence"/>
</dbReference>
<keyword evidence="2" id="KW-1185">Reference proteome</keyword>
<proteinExistence type="predicted"/>
<dbReference type="EMBL" id="SIHJ01000002">
    <property type="protein sequence ID" value="TWT33781.1"/>
    <property type="molecule type" value="Genomic_DNA"/>
</dbReference>
<dbReference type="AlphaFoldDB" id="A0A5C5V682"/>
<evidence type="ECO:0000313" key="1">
    <source>
        <dbReference type="EMBL" id="TWT33781.1"/>
    </source>
</evidence>
<sequence length="75" mass="8247">MPNPVVCRYDRCVRGNHSVAAYSQSSMPIKHGIRPNEYPIFDFDSSAAGINDDTNSKSHATSDYDFAITAGVKHD</sequence>
<gene>
    <name evidence="1" type="ORF">KOR34_36150</name>
</gene>
<organism evidence="1 2">
    <name type="scientific">Posidoniimonas corsicana</name>
    <dbReference type="NCBI Taxonomy" id="1938618"/>
    <lineage>
        <taxon>Bacteria</taxon>
        <taxon>Pseudomonadati</taxon>
        <taxon>Planctomycetota</taxon>
        <taxon>Planctomycetia</taxon>
        <taxon>Pirellulales</taxon>
        <taxon>Lacipirellulaceae</taxon>
        <taxon>Posidoniimonas</taxon>
    </lineage>
</organism>
<reference evidence="1 2" key="1">
    <citation type="submission" date="2019-02" db="EMBL/GenBank/DDBJ databases">
        <title>Deep-cultivation of Planctomycetes and their phenomic and genomic characterization uncovers novel biology.</title>
        <authorList>
            <person name="Wiegand S."/>
            <person name="Jogler M."/>
            <person name="Boedeker C."/>
            <person name="Pinto D."/>
            <person name="Vollmers J."/>
            <person name="Rivas-Marin E."/>
            <person name="Kohn T."/>
            <person name="Peeters S.H."/>
            <person name="Heuer A."/>
            <person name="Rast P."/>
            <person name="Oberbeckmann S."/>
            <person name="Bunk B."/>
            <person name="Jeske O."/>
            <person name="Meyerdierks A."/>
            <person name="Storesund J.E."/>
            <person name="Kallscheuer N."/>
            <person name="Luecker S."/>
            <person name="Lage O.M."/>
            <person name="Pohl T."/>
            <person name="Merkel B.J."/>
            <person name="Hornburger P."/>
            <person name="Mueller R.-W."/>
            <person name="Bruemmer F."/>
            <person name="Labrenz M."/>
            <person name="Spormann A.M."/>
            <person name="Op Den Camp H."/>
            <person name="Overmann J."/>
            <person name="Amann R."/>
            <person name="Jetten M.S.M."/>
            <person name="Mascher T."/>
            <person name="Medema M.H."/>
            <person name="Devos D.P."/>
            <person name="Kaster A.-K."/>
            <person name="Ovreas L."/>
            <person name="Rohde M."/>
            <person name="Galperin M.Y."/>
            <person name="Jogler C."/>
        </authorList>
    </citation>
    <scope>NUCLEOTIDE SEQUENCE [LARGE SCALE GENOMIC DNA]</scope>
    <source>
        <strain evidence="1 2">KOR34</strain>
    </source>
</reference>
<comment type="caution">
    <text evidence="1">The sequence shown here is derived from an EMBL/GenBank/DDBJ whole genome shotgun (WGS) entry which is preliminary data.</text>
</comment>
<dbReference type="RefSeq" id="WP_228714688.1">
    <property type="nucleotide sequence ID" value="NZ_SIHJ01000002.1"/>
</dbReference>
<name>A0A5C5V682_9BACT</name>
<evidence type="ECO:0000313" key="2">
    <source>
        <dbReference type="Proteomes" id="UP000316714"/>
    </source>
</evidence>